<sequence>MREKFRCHPSIILENISGIFIFLILLTISSYDDIAVLLTEGGVIIIMSILVLLSFIIIYNILIWYKTYISIEENTIIIKRNTIVSNENTYGIKNISSINLDQNVFERMIGTYKVKIDTDSLSTANDTDIEIVFSKEKAYEFKKNILGLMNMEKSKSIDNENKGISCDAELDFMKDDDIEYDLVYSTKDIIKHCLYSLQVRLIIFYLVVFLFTTEVLKELEGISSIGLSVIPIGIGILQPLIGNLLKYHKFSIKRLEDRLYISYGMFKKRKYTVPVNRINAINIKQSTISRIFKRYSVDIVTIGVGDDVSEGSKILLSSNREDFIKNIKILLPEISLGDDIALQKESKKSLIIRFFNITIYMTILGIVLYFITRLNYKIPYVFILGLVIFLGGLLIFYMIYITRGIYLGEDKLIISFGVFTKKISIIKYKKIQYMNVHKTPISSKLNLCNGKIYILASLGNDMRAIGYYDEDLFEKLGKKIISN</sequence>
<feature type="transmembrane region" description="Helical" evidence="1">
    <location>
        <begin position="12"/>
        <end position="31"/>
    </location>
</feature>
<dbReference type="PANTHER" id="PTHR34473">
    <property type="entry name" value="UPF0699 TRANSMEMBRANE PROTEIN YDBS"/>
    <property type="match status" value="1"/>
</dbReference>
<feature type="transmembrane region" description="Helical" evidence="1">
    <location>
        <begin position="225"/>
        <end position="245"/>
    </location>
</feature>
<dbReference type="RefSeq" id="WP_153971433.1">
    <property type="nucleotide sequence ID" value="NZ_JACRWE010000001.1"/>
</dbReference>
<evidence type="ECO:0000313" key="3">
    <source>
        <dbReference type="EMBL" id="MBC5995359.1"/>
    </source>
</evidence>
<protein>
    <submittedName>
        <fullName evidence="3">PH domain-containing protein</fullName>
    </submittedName>
</protein>
<dbReference type="InterPro" id="IPR005182">
    <property type="entry name" value="YdbS-like_PH"/>
</dbReference>
<dbReference type="Proteomes" id="UP000609849">
    <property type="component" value="Unassembled WGS sequence"/>
</dbReference>
<proteinExistence type="predicted"/>
<feature type="domain" description="YdbS-like PH" evidence="2">
    <location>
        <begin position="249"/>
        <end position="306"/>
    </location>
</feature>
<feature type="transmembrane region" description="Helical" evidence="1">
    <location>
        <begin position="350"/>
        <end position="372"/>
    </location>
</feature>
<feature type="transmembrane region" description="Helical" evidence="1">
    <location>
        <begin position="43"/>
        <end position="65"/>
    </location>
</feature>
<feature type="transmembrane region" description="Helical" evidence="1">
    <location>
        <begin position="378"/>
        <end position="401"/>
    </location>
</feature>
<evidence type="ECO:0000259" key="2">
    <source>
        <dbReference type="Pfam" id="PF03703"/>
    </source>
</evidence>
<accession>A0ABR7JKA8</accession>
<keyword evidence="1" id="KW-0812">Transmembrane</keyword>
<dbReference type="Pfam" id="PF03703">
    <property type="entry name" value="bPH_2"/>
    <property type="match status" value="3"/>
</dbReference>
<comment type="caution">
    <text evidence="3">The sequence shown here is derived from an EMBL/GenBank/DDBJ whole genome shotgun (WGS) entry which is preliminary data.</text>
</comment>
<dbReference type="PANTHER" id="PTHR34473:SF2">
    <property type="entry name" value="UPF0699 TRANSMEMBRANE PROTEIN YDBT"/>
    <property type="match status" value="1"/>
</dbReference>
<evidence type="ECO:0000313" key="4">
    <source>
        <dbReference type="Proteomes" id="UP000609849"/>
    </source>
</evidence>
<feature type="domain" description="YdbS-like PH" evidence="2">
    <location>
        <begin position="64"/>
        <end position="139"/>
    </location>
</feature>
<reference evidence="3 4" key="1">
    <citation type="submission" date="2020-08" db="EMBL/GenBank/DDBJ databases">
        <authorList>
            <person name="Liu C."/>
            <person name="Sun Q."/>
        </authorList>
    </citation>
    <scope>NUCLEOTIDE SEQUENCE [LARGE SCALE GENOMIC DNA]</scope>
    <source>
        <strain evidence="3 4">NSJ-18</strain>
    </source>
</reference>
<keyword evidence="1" id="KW-1133">Transmembrane helix</keyword>
<dbReference type="EMBL" id="JACRWE010000001">
    <property type="protein sequence ID" value="MBC5995359.1"/>
    <property type="molecule type" value="Genomic_DNA"/>
</dbReference>
<organism evidence="3 4">
    <name type="scientific">Romboutsia faecis</name>
    <dbReference type="NCBI Taxonomy" id="2764597"/>
    <lineage>
        <taxon>Bacteria</taxon>
        <taxon>Bacillati</taxon>
        <taxon>Bacillota</taxon>
        <taxon>Clostridia</taxon>
        <taxon>Peptostreptococcales</taxon>
        <taxon>Peptostreptococcaceae</taxon>
        <taxon>Romboutsia</taxon>
    </lineage>
</organism>
<feature type="transmembrane region" description="Helical" evidence="1">
    <location>
        <begin position="194"/>
        <end position="213"/>
    </location>
</feature>
<keyword evidence="1" id="KW-0472">Membrane</keyword>
<evidence type="ECO:0000256" key="1">
    <source>
        <dbReference type="SAM" id="Phobius"/>
    </source>
</evidence>
<feature type="domain" description="YdbS-like PH" evidence="2">
    <location>
        <begin position="404"/>
        <end position="452"/>
    </location>
</feature>
<gene>
    <name evidence="3" type="ORF">H8923_01185</name>
</gene>
<keyword evidence="4" id="KW-1185">Reference proteome</keyword>
<name>A0ABR7JKA8_9FIRM</name>